<sequence>MSLSPFQAPMSHIFYGIQLGTIDSLVLVLLITITTAIPDQDGRLFCRGILFFVFLCFQLAVGGVSVEQGREFWNPVLEVGYVVLGVMIGALAVYKVYGEVVQRIEEGKKGKEKARQ</sequence>
<gene>
    <name evidence="2" type="ORF">M409DRAFT_23633</name>
</gene>
<feature type="transmembrane region" description="Helical" evidence="1">
    <location>
        <begin position="72"/>
        <end position="94"/>
    </location>
</feature>
<reference evidence="2" key="1">
    <citation type="journal article" date="2020" name="Stud. Mycol.">
        <title>101 Dothideomycetes genomes: a test case for predicting lifestyles and emergence of pathogens.</title>
        <authorList>
            <person name="Haridas S."/>
            <person name="Albert R."/>
            <person name="Binder M."/>
            <person name="Bloem J."/>
            <person name="Labutti K."/>
            <person name="Salamov A."/>
            <person name="Andreopoulos B."/>
            <person name="Baker S."/>
            <person name="Barry K."/>
            <person name="Bills G."/>
            <person name="Bluhm B."/>
            <person name="Cannon C."/>
            <person name="Castanera R."/>
            <person name="Culley D."/>
            <person name="Daum C."/>
            <person name="Ezra D."/>
            <person name="Gonzalez J."/>
            <person name="Henrissat B."/>
            <person name="Kuo A."/>
            <person name="Liang C."/>
            <person name="Lipzen A."/>
            <person name="Lutzoni F."/>
            <person name="Magnuson J."/>
            <person name="Mondo S."/>
            <person name="Nolan M."/>
            <person name="Ohm R."/>
            <person name="Pangilinan J."/>
            <person name="Park H.-J."/>
            <person name="Ramirez L."/>
            <person name="Alfaro M."/>
            <person name="Sun H."/>
            <person name="Tritt A."/>
            <person name="Yoshinaga Y."/>
            <person name="Zwiers L.-H."/>
            <person name="Turgeon B."/>
            <person name="Goodwin S."/>
            <person name="Spatafora J."/>
            <person name="Crous P."/>
            <person name="Grigoriev I."/>
        </authorList>
    </citation>
    <scope>NUCLEOTIDE SEQUENCE</scope>
    <source>
        <strain evidence="2">ATCC 36951</strain>
    </source>
</reference>
<name>A0A6A6CFQ8_ZASCE</name>
<evidence type="ECO:0000313" key="3">
    <source>
        <dbReference type="Proteomes" id="UP000799537"/>
    </source>
</evidence>
<dbReference type="Proteomes" id="UP000799537">
    <property type="component" value="Unassembled WGS sequence"/>
</dbReference>
<proteinExistence type="predicted"/>
<dbReference type="GeneID" id="54560147"/>
<feature type="transmembrane region" description="Helical" evidence="1">
    <location>
        <begin position="44"/>
        <end position="66"/>
    </location>
</feature>
<feature type="transmembrane region" description="Helical" evidence="1">
    <location>
        <begin position="12"/>
        <end position="37"/>
    </location>
</feature>
<dbReference type="EMBL" id="ML993598">
    <property type="protein sequence ID" value="KAF2165901.1"/>
    <property type="molecule type" value="Genomic_DNA"/>
</dbReference>
<keyword evidence="1" id="KW-0472">Membrane</keyword>
<evidence type="ECO:0000313" key="2">
    <source>
        <dbReference type="EMBL" id="KAF2165901.1"/>
    </source>
</evidence>
<keyword evidence="1" id="KW-0812">Transmembrane</keyword>
<organism evidence="2 3">
    <name type="scientific">Zasmidium cellare ATCC 36951</name>
    <dbReference type="NCBI Taxonomy" id="1080233"/>
    <lineage>
        <taxon>Eukaryota</taxon>
        <taxon>Fungi</taxon>
        <taxon>Dikarya</taxon>
        <taxon>Ascomycota</taxon>
        <taxon>Pezizomycotina</taxon>
        <taxon>Dothideomycetes</taxon>
        <taxon>Dothideomycetidae</taxon>
        <taxon>Mycosphaerellales</taxon>
        <taxon>Mycosphaerellaceae</taxon>
        <taxon>Zasmidium</taxon>
    </lineage>
</organism>
<dbReference type="RefSeq" id="XP_033666790.1">
    <property type="nucleotide sequence ID" value="XM_033806875.1"/>
</dbReference>
<protein>
    <submittedName>
        <fullName evidence="2">Uncharacterized protein</fullName>
    </submittedName>
</protein>
<keyword evidence="1" id="KW-1133">Transmembrane helix</keyword>
<accession>A0A6A6CFQ8</accession>
<evidence type="ECO:0000256" key="1">
    <source>
        <dbReference type="SAM" id="Phobius"/>
    </source>
</evidence>
<keyword evidence="3" id="KW-1185">Reference proteome</keyword>
<dbReference type="AlphaFoldDB" id="A0A6A6CFQ8"/>